<reference evidence="2 3" key="1">
    <citation type="journal article" date="2018" name="MBio">
        <title>Comparative Genomics Reveals the Core Gene Toolbox for the Fungus-Insect Symbiosis.</title>
        <authorList>
            <person name="Wang Y."/>
            <person name="Stata M."/>
            <person name="Wang W."/>
            <person name="Stajich J.E."/>
            <person name="White M.M."/>
            <person name="Moncalvo J.M."/>
        </authorList>
    </citation>
    <scope>NUCLEOTIDE SEQUENCE [LARGE SCALE GENOMIC DNA]</scope>
    <source>
        <strain evidence="2 3">AUS-77-4</strain>
    </source>
</reference>
<comment type="caution">
    <text evidence="2">The sequence shown here is derived from an EMBL/GenBank/DDBJ whole genome shotgun (WGS) entry which is preliminary data.</text>
</comment>
<dbReference type="InterPro" id="IPR011333">
    <property type="entry name" value="SKP1/BTB/POZ_sf"/>
</dbReference>
<dbReference type="EMBL" id="MBFT01000481">
    <property type="protein sequence ID" value="PVU90479.1"/>
    <property type="molecule type" value="Genomic_DNA"/>
</dbReference>
<proteinExistence type="predicted"/>
<dbReference type="Gene3D" id="3.30.710.10">
    <property type="entry name" value="Potassium Channel Kv1.1, Chain A"/>
    <property type="match status" value="1"/>
</dbReference>
<evidence type="ECO:0000259" key="1">
    <source>
        <dbReference type="Pfam" id="PF02214"/>
    </source>
</evidence>
<dbReference type="Proteomes" id="UP000245699">
    <property type="component" value="Unassembled WGS sequence"/>
</dbReference>
<evidence type="ECO:0000313" key="2">
    <source>
        <dbReference type="EMBL" id="PVU90479.1"/>
    </source>
</evidence>
<organism evidence="2 3">
    <name type="scientific">Furculomyces boomerangus</name>
    <dbReference type="NCBI Taxonomy" id="61424"/>
    <lineage>
        <taxon>Eukaryota</taxon>
        <taxon>Fungi</taxon>
        <taxon>Fungi incertae sedis</taxon>
        <taxon>Zoopagomycota</taxon>
        <taxon>Kickxellomycotina</taxon>
        <taxon>Harpellomycetes</taxon>
        <taxon>Harpellales</taxon>
        <taxon>Harpellaceae</taxon>
        <taxon>Furculomyces</taxon>
    </lineage>
</organism>
<feature type="domain" description="Potassium channel tetramerisation-type BTB" evidence="1">
    <location>
        <begin position="6"/>
        <end position="97"/>
    </location>
</feature>
<evidence type="ECO:0000313" key="3">
    <source>
        <dbReference type="Proteomes" id="UP000245699"/>
    </source>
</evidence>
<dbReference type="GO" id="GO:0051260">
    <property type="term" value="P:protein homooligomerization"/>
    <property type="evidence" value="ECO:0007669"/>
    <property type="project" value="InterPro"/>
</dbReference>
<dbReference type="STRING" id="61424.A0A2T9YDV4"/>
<name>A0A2T9YDV4_9FUNG</name>
<gene>
    <name evidence="2" type="ORF">BB559_004610</name>
</gene>
<keyword evidence="3" id="KW-1185">Reference proteome</keyword>
<dbReference type="PANTHER" id="PTHR14499">
    <property type="entry name" value="POTASSIUM CHANNEL TETRAMERIZATION DOMAIN-CONTAINING"/>
    <property type="match status" value="1"/>
</dbReference>
<accession>A0A2T9YDV4</accession>
<dbReference type="OrthoDB" id="10025005at2759"/>
<dbReference type="InterPro" id="IPR003131">
    <property type="entry name" value="T1-type_BTB"/>
</dbReference>
<protein>
    <recommendedName>
        <fullName evidence="1">Potassium channel tetramerisation-type BTB domain-containing protein</fullName>
    </recommendedName>
</protein>
<dbReference type="AlphaFoldDB" id="A0A2T9YDV4"/>
<dbReference type="Pfam" id="PF02214">
    <property type="entry name" value="BTB_2"/>
    <property type="match status" value="1"/>
</dbReference>
<dbReference type="SUPFAM" id="SSF54695">
    <property type="entry name" value="POZ domain"/>
    <property type="match status" value="1"/>
</dbReference>
<dbReference type="PANTHER" id="PTHR14499:SF136">
    <property type="entry name" value="GH08630P"/>
    <property type="match status" value="1"/>
</dbReference>
<sequence>MSLKFVTLNIGGIRYETSLKTLLTKPNTLLCTFFSDSKAYTPPDSNGEYFFDRDGNIFSGIINWYRSSNRDISEFFTEKQFNESIVRQELEFFRIPHGEVLVNLANSITSKSEQILLNFTQTILKLCIIATESCMSDFALYPPKPQGDFHCWGRYEWDLVSVEKSSFVAVSAIGGGGFLPPARPGNPYKFPMPSIITRDLLPARRFENTSWSNKCAEILKSKLPNIQIINDDYMWIICGFSDQGGLPETINKLDGLKIATYPYTQSPEPKEIRRQK</sequence>